<dbReference type="InterPro" id="IPR052174">
    <property type="entry name" value="Flavoredoxin"/>
</dbReference>
<accession>A0A6L6TQZ5</accession>
<evidence type="ECO:0000313" key="4">
    <source>
        <dbReference type="Proteomes" id="UP000757890"/>
    </source>
</evidence>
<dbReference type="PANTHER" id="PTHR43567:SF5">
    <property type="entry name" value="HYPOTHETICAL CYTOSOLIC PROTEIN"/>
    <property type="match status" value="1"/>
</dbReference>
<proteinExistence type="inferred from homology"/>
<gene>
    <name evidence="3" type="ORF">HXL70_07860</name>
</gene>
<name>A0A6L6TQZ5_9FIRM</name>
<evidence type="ECO:0000256" key="1">
    <source>
        <dbReference type="ARBA" id="ARBA00038054"/>
    </source>
</evidence>
<reference evidence="3" key="1">
    <citation type="submission" date="2020-04" db="EMBL/GenBank/DDBJ databases">
        <title>Deep metagenomics examines the oral microbiome during advanced dental caries in children, revealing novel taxa and co-occurrences with host molecules.</title>
        <authorList>
            <person name="Baker J.L."/>
            <person name="Morton J.T."/>
            <person name="Dinis M."/>
            <person name="Alvarez R."/>
            <person name="Tran N.C."/>
            <person name="Knight R."/>
            <person name="Edlund A."/>
        </authorList>
    </citation>
    <scope>NUCLEOTIDE SEQUENCE</scope>
    <source>
        <strain evidence="3">JCVI_32_bin.14</strain>
    </source>
</reference>
<dbReference type="AlphaFoldDB" id="A0A6L6TQZ5"/>
<dbReference type="InterPro" id="IPR002563">
    <property type="entry name" value="Flavin_Rdtase-like_dom"/>
</dbReference>
<dbReference type="SUPFAM" id="SSF50475">
    <property type="entry name" value="FMN-binding split barrel"/>
    <property type="match status" value="1"/>
</dbReference>
<dbReference type="Proteomes" id="UP000757890">
    <property type="component" value="Unassembled WGS sequence"/>
</dbReference>
<sequence length="170" mass="19370">MAFTEITPEEININPFTSWSRYVLVTAGNIEKCNTLLVTWGGFGVMWRKKTATIYIRQSRFTKTILDSQDYFTLSFLPEKHKPQMSYMGSHSGRDENKYEGSGLHPLAIGDAAGIEEADLIFVCKKIYTAEMTPDHYTDKSAYDEWNTGRRAGNNHSAYIGEIIKILQKK</sequence>
<dbReference type="GO" id="GO:0016646">
    <property type="term" value="F:oxidoreductase activity, acting on the CH-NH group of donors, NAD or NADP as acceptor"/>
    <property type="evidence" value="ECO:0007669"/>
    <property type="project" value="UniProtKB-ARBA"/>
</dbReference>
<dbReference type="EMBL" id="JABZMK010000070">
    <property type="protein sequence ID" value="MBF1129938.1"/>
    <property type="molecule type" value="Genomic_DNA"/>
</dbReference>
<comment type="caution">
    <text evidence="3">The sequence shown here is derived from an EMBL/GenBank/DDBJ whole genome shotgun (WGS) entry which is preliminary data.</text>
</comment>
<dbReference type="GO" id="GO:0010181">
    <property type="term" value="F:FMN binding"/>
    <property type="evidence" value="ECO:0007669"/>
    <property type="project" value="InterPro"/>
</dbReference>
<dbReference type="PANTHER" id="PTHR43567">
    <property type="entry name" value="FLAVOREDOXIN-RELATED-RELATED"/>
    <property type="match status" value="1"/>
</dbReference>
<dbReference type="Pfam" id="PF01613">
    <property type="entry name" value="Flavin_Reduct"/>
    <property type="match status" value="1"/>
</dbReference>
<evidence type="ECO:0000313" key="3">
    <source>
        <dbReference type="EMBL" id="MBF1129938.1"/>
    </source>
</evidence>
<dbReference type="InterPro" id="IPR012349">
    <property type="entry name" value="Split_barrel_FMN-bd"/>
</dbReference>
<feature type="domain" description="Flavin reductase like" evidence="2">
    <location>
        <begin position="50"/>
        <end position="135"/>
    </location>
</feature>
<dbReference type="Gene3D" id="2.30.110.10">
    <property type="entry name" value="Electron Transport, Fmn-binding Protein, Chain A"/>
    <property type="match status" value="1"/>
</dbReference>
<comment type="similarity">
    <text evidence="1">Belongs to the flavoredoxin family.</text>
</comment>
<organism evidence="3 4">
    <name type="scientific">Dialister invisus</name>
    <dbReference type="NCBI Taxonomy" id="218538"/>
    <lineage>
        <taxon>Bacteria</taxon>
        <taxon>Bacillati</taxon>
        <taxon>Bacillota</taxon>
        <taxon>Negativicutes</taxon>
        <taxon>Veillonellales</taxon>
        <taxon>Veillonellaceae</taxon>
        <taxon>Dialister</taxon>
    </lineage>
</organism>
<dbReference type="RefSeq" id="WP_022027730.1">
    <property type="nucleotide sequence ID" value="NZ_CAKXHC010000074.1"/>
</dbReference>
<evidence type="ECO:0000259" key="2">
    <source>
        <dbReference type="Pfam" id="PF01613"/>
    </source>
</evidence>
<protein>
    <recommendedName>
        <fullName evidence="2">Flavin reductase like domain-containing protein</fullName>
    </recommendedName>
</protein>